<name>A0A916KPN5_9POXV</name>
<keyword evidence="2" id="KW-0812">Transmembrane</keyword>
<accession>A0A916KPN5</accession>
<evidence type="ECO:0000313" key="3">
    <source>
        <dbReference type="EMBL" id="CCU55510.1"/>
    </source>
</evidence>
<sequence length="208" mass="24830">MIFIYVLLFFLIIFIFIYIIIIIYLYNISYLPAFVPDEIIRQSEGSGDISNFIRIREEIIEYSNNIGILNNNISGIRQEIARLENTIEIQQLTIQTLRDELIKIENALYDQINLEVGSVNLRDNLQPLYILLESDYRIKKYIYSNVKDFIYKFIYLSQLYNKAKYSTYTKKLLANVFINLTYTQNINKYLYNKIKNDNSKLIYVNQLF</sequence>
<keyword evidence="2" id="KW-0472">Membrane</keyword>
<proteinExistence type="predicted"/>
<keyword evidence="1" id="KW-0175">Coiled coil</keyword>
<dbReference type="RefSeq" id="YP_008004012.1">
    <property type="nucleotide sequence ID" value="NC_021247.1"/>
</dbReference>
<evidence type="ECO:0000256" key="1">
    <source>
        <dbReference type="SAM" id="Coils"/>
    </source>
</evidence>
<dbReference type="EMBL" id="HF679131">
    <property type="protein sequence ID" value="CCU55510.1"/>
    <property type="molecule type" value="Genomic_DNA"/>
</dbReference>
<dbReference type="Proteomes" id="UP000792575">
    <property type="component" value="Genome"/>
</dbReference>
<gene>
    <name evidence="3" type="ORF">AHEV_189</name>
</gene>
<feature type="coiled-coil region" evidence="1">
    <location>
        <begin position="66"/>
        <end position="107"/>
    </location>
</feature>
<evidence type="ECO:0000313" key="4">
    <source>
        <dbReference type="Proteomes" id="UP000792575"/>
    </source>
</evidence>
<organism evidence="3 4">
    <name type="scientific">Adoxophyes honmai entomopoxvirus 'L'</name>
    <dbReference type="NCBI Taxonomy" id="1293540"/>
    <lineage>
        <taxon>Viruses</taxon>
        <taxon>Varidnaviria</taxon>
        <taxon>Bamfordvirae</taxon>
        <taxon>Nucleocytoviricota</taxon>
        <taxon>Pokkesviricetes</taxon>
        <taxon>Chitovirales</taxon>
        <taxon>Poxviridae</taxon>
        <taxon>Entomopoxvirinae</taxon>
        <taxon>Betaentomopoxvirus</taxon>
        <taxon>Betaentomopoxvirus ahonmai</taxon>
    </lineage>
</organism>
<feature type="transmembrane region" description="Helical" evidence="2">
    <location>
        <begin position="6"/>
        <end position="26"/>
    </location>
</feature>
<dbReference type="OrthoDB" id="21228at10239"/>
<protein>
    <submittedName>
        <fullName evidence="3">Uncharacterized protein</fullName>
    </submittedName>
</protein>
<keyword evidence="2" id="KW-1133">Transmembrane helix</keyword>
<dbReference type="GeneID" id="15614118"/>
<evidence type="ECO:0000256" key="2">
    <source>
        <dbReference type="SAM" id="Phobius"/>
    </source>
</evidence>
<dbReference type="KEGG" id="vg:15614118"/>
<keyword evidence="4" id="KW-1185">Reference proteome</keyword>
<reference evidence="3" key="1">
    <citation type="journal article" date="2013" name="J. Virol.">
        <title>New Insights into the Evolution of Entomopoxvirinae from the Complete Genome Sequences of Four Entomopoxviruses Infecting Adoxophyes honmai, Choristoneura biennis, Choristoneura rosaceana, and Mythimna separata.</title>
        <authorList>
            <person name="Theze J."/>
            <person name="Takatsuka J."/>
            <person name="Li Z."/>
            <person name="Gallais J."/>
            <person name="Doucet D."/>
            <person name="Arif B."/>
            <person name="Nakai M."/>
            <person name="Herniou E.A."/>
        </authorList>
    </citation>
    <scope>NUCLEOTIDE SEQUENCE</scope>
    <source>
        <strain evidence="3">Tokyo</strain>
    </source>
</reference>